<dbReference type="InterPro" id="IPR058395">
    <property type="entry name" value="DUF8082"/>
</dbReference>
<reference evidence="3 4" key="1">
    <citation type="journal article" date="2019" name="Biochem. Eng. J.">
        <title>Metabolic engineering of the marine bacteria Neptunomonas concharum for the production of acetoin and meso-2,3-butanediol from acetate.</title>
        <authorList>
            <person name="Li W."/>
            <person name="Pu N."/>
            <person name="Liu C.-X."/>
            <person name="Yuan Q.-P."/>
            <person name="Li Z.-J."/>
        </authorList>
    </citation>
    <scope>NUCLEOTIDE SEQUENCE [LARGE SCALE GENOMIC DNA]</scope>
    <source>
        <strain evidence="3 4">JCM17730</strain>
    </source>
</reference>
<gene>
    <name evidence="3" type="ORF">F0U83_14365</name>
</gene>
<organism evidence="3 4">
    <name type="scientific">Neptunomonas concharum</name>
    <dbReference type="NCBI Taxonomy" id="1031538"/>
    <lineage>
        <taxon>Bacteria</taxon>
        <taxon>Pseudomonadati</taxon>
        <taxon>Pseudomonadota</taxon>
        <taxon>Gammaproteobacteria</taxon>
        <taxon>Oceanospirillales</taxon>
        <taxon>Oceanospirillaceae</taxon>
        <taxon>Neptunomonas</taxon>
    </lineage>
</organism>
<dbReference type="AlphaFoldDB" id="A0A5P1RDT3"/>
<evidence type="ECO:0000313" key="3">
    <source>
        <dbReference type="EMBL" id="QEQ97809.1"/>
    </source>
</evidence>
<dbReference type="OrthoDB" id="6121598at2"/>
<dbReference type="Pfam" id="PF26309">
    <property type="entry name" value="DUF8082"/>
    <property type="match status" value="1"/>
</dbReference>
<dbReference type="SUPFAM" id="SSF103196">
    <property type="entry name" value="Roadblock/LC7 domain"/>
    <property type="match status" value="1"/>
</dbReference>
<feature type="compositionally biased region" description="Polar residues" evidence="1">
    <location>
        <begin position="112"/>
        <end position="138"/>
    </location>
</feature>
<accession>A0A5P1RDT3</accession>
<dbReference type="Gene3D" id="3.30.450.30">
    <property type="entry name" value="Dynein light chain 2a, cytoplasmic"/>
    <property type="match status" value="1"/>
</dbReference>
<feature type="domain" description="DUF8082" evidence="2">
    <location>
        <begin position="146"/>
        <end position="212"/>
    </location>
</feature>
<proteinExistence type="predicted"/>
<sequence>MNVLNDFQFLGGVRHVCVIREGGITGSTFPELLHDNLTAAARMMLQMLAGIQSLNEKHNEVHIEMDDSQLIGVQLSDNTLFVLMADREINHALINTAIRSARPALLKLESPTKASSSQDKTAAQTSVPPTLQPGTASNKASLKPLLKKIALVLADYVGPAATVLFQRTYTLWSQEGQPSHERLPQLTSKMAAFIENTDKRTQFLLRTTDLISDQSTGETTA</sequence>
<name>A0A5P1RDT3_9GAMM</name>
<evidence type="ECO:0000313" key="4">
    <source>
        <dbReference type="Proteomes" id="UP000324760"/>
    </source>
</evidence>
<feature type="region of interest" description="Disordered" evidence="1">
    <location>
        <begin position="109"/>
        <end position="138"/>
    </location>
</feature>
<dbReference type="EMBL" id="CP043869">
    <property type="protein sequence ID" value="QEQ97809.1"/>
    <property type="molecule type" value="Genomic_DNA"/>
</dbReference>
<dbReference type="KEGG" id="ncu:F0U83_14365"/>
<dbReference type="Proteomes" id="UP000324760">
    <property type="component" value="Chromosome"/>
</dbReference>
<keyword evidence="4" id="KW-1185">Reference proteome</keyword>
<evidence type="ECO:0000256" key="1">
    <source>
        <dbReference type="SAM" id="MobiDB-lite"/>
    </source>
</evidence>
<dbReference type="RefSeq" id="WP_138987924.1">
    <property type="nucleotide sequence ID" value="NZ_CP043869.1"/>
</dbReference>
<evidence type="ECO:0000259" key="2">
    <source>
        <dbReference type="Pfam" id="PF26309"/>
    </source>
</evidence>
<protein>
    <recommendedName>
        <fullName evidence="2">DUF8082 domain-containing protein</fullName>
    </recommendedName>
</protein>